<organism evidence="2 3">
    <name type="scientific">Coccomyxa viridis</name>
    <dbReference type="NCBI Taxonomy" id="1274662"/>
    <lineage>
        <taxon>Eukaryota</taxon>
        <taxon>Viridiplantae</taxon>
        <taxon>Chlorophyta</taxon>
        <taxon>core chlorophytes</taxon>
        <taxon>Trebouxiophyceae</taxon>
        <taxon>Trebouxiophyceae incertae sedis</taxon>
        <taxon>Coccomyxaceae</taxon>
        <taxon>Coccomyxa</taxon>
    </lineage>
</organism>
<protein>
    <submittedName>
        <fullName evidence="2">G5506 protein</fullName>
    </submittedName>
</protein>
<proteinExistence type="predicted"/>
<evidence type="ECO:0000313" key="3">
    <source>
        <dbReference type="Proteomes" id="UP001497392"/>
    </source>
</evidence>
<gene>
    <name evidence="2" type="primary">g5506</name>
    <name evidence="2" type="ORF">VP750_LOCUS4709</name>
</gene>
<keyword evidence="3" id="KW-1185">Reference proteome</keyword>
<evidence type="ECO:0000313" key="2">
    <source>
        <dbReference type="EMBL" id="CAL5223050.1"/>
    </source>
</evidence>
<reference evidence="2 3" key="1">
    <citation type="submission" date="2024-06" db="EMBL/GenBank/DDBJ databases">
        <authorList>
            <person name="Kraege A."/>
            <person name="Thomma B."/>
        </authorList>
    </citation>
    <scope>NUCLEOTIDE SEQUENCE [LARGE SCALE GENOMIC DNA]</scope>
</reference>
<evidence type="ECO:0000256" key="1">
    <source>
        <dbReference type="SAM" id="MobiDB-lite"/>
    </source>
</evidence>
<feature type="region of interest" description="Disordered" evidence="1">
    <location>
        <begin position="375"/>
        <end position="424"/>
    </location>
</feature>
<dbReference type="EMBL" id="CAXHTA020000008">
    <property type="protein sequence ID" value="CAL5223050.1"/>
    <property type="molecule type" value="Genomic_DNA"/>
</dbReference>
<accession>A0ABP1FWY6</accession>
<name>A0ABP1FWY6_9CHLO</name>
<dbReference type="Proteomes" id="UP001497392">
    <property type="component" value="Unassembled WGS sequence"/>
</dbReference>
<sequence length="424" mass="46262">MITSIYPSCVGLWRSIEVPIPADAEGVVIPMNVITSRSRGASPAAIAATDNGRSADSNIAQKPEILVQIDPTVKDLPATHSEPHERNAKKIVEFLRKTYGSGNLLDPMGMCVIPDPQRYLVAGIYTFIRNLGVSKESRKFERADYEEAVHAAHFHQYTFVDGHETSELPPPLVTSKPARSSVLATRALCGKGTNEPAASKKLAQRHEEQLRRLGTNMGSGGYQALDLRARTDLLDLYTDQHWYSGAGFDFALVPRAVSEEGVAGRIRVGFVHHWSGVSKEEYAAALQSAQDSSTGRVEEDWLEGSHPRAILGLLAARCEQEEEAPVDVVVTDGVVFDLLQSRCDGSNVVIYYGLDGDEAYHALSQALEQDARVKPARKLKQDAGVEAAQGEASQKPLPAPIAKRPRLHRAAEQEQKSPAWVEVA</sequence>
<comment type="caution">
    <text evidence="2">The sequence shown here is derived from an EMBL/GenBank/DDBJ whole genome shotgun (WGS) entry which is preliminary data.</text>
</comment>